<dbReference type="InterPro" id="IPR020846">
    <property type="entry name" value="MFS_dom"/>
</dbReference>
<evidence type="ECO:0000256" key="3">
    <source>
        <dbReference type="ARBA" id="ARBA00022448"/>
    </source>
</evidence>
<keyword evidence="4 9" id="KW-0812">Transmembrane</keyword>
<dbReference type="FunFam" id="1.20.1250.20:FF:000078">
    <property type="entry name" value="MFS maltose transporter, putative"/>
    <property type="match status" value="1"/>
</dbReference>
<keyword evidence="3 7" id="KW-0813">Transport</keyword>
<evidence type="ECO:0000256" key="4">
    <source>
        <dbReference type="ARBA" id="ARBA00022692"/>
    </source>
</evidence>
<feature type="transmembrane region" description="Helical" evidence="9">
    <location>
        <begin position="196"/>
        <end position="219"/>
    </location>
</feature>
<feature type="domain" description="Major facilitator superfamily (MFS) profile" evidence="10">
    <location>
        <begin position="61"/>
        <end position="508"/>
    </location>
</feature>
<dbReference type="SUPFAM" id="SSF103473">
    <property type="entry name" value="MFS general substrate transporter"/>
    <property type="match status" value="1"/>
</dbReference>
<dbReference type="GO" id="GO:0005351">
    <property type="term" value="F:carbohydrate:proton symporter activity"/>
    <property type="evidence" value="ECO:0007669"/>
    <property type="project" value="TreeGrafter"/>
</dbReference>
<dbReference type="InterPro" id="IPR050360">
    <property type="entry name" value="MFS_Sugar_Transporters"/>
</dbReference>
<dbReference type="KEGG" id="pgri:PgNI_07845"/>
<feature type="transmembrane region" description="Helical" evidence="9">
    <location>
        <begin position="415"/>
        <end position="437"/>
    </location>
</feature>
<dbReference type="InterPro" id="IPR036259">
    <property type="entry name" value="MFS_trans_sf"/>
</dbReference>
<dbReference type="NCBIfam" id="TIGR00879">
    <property type="entry name" value="SP"/>
    <property type="match status" value="1"/>
</dbReference>
<dbReference type="InterPro" id="IPR005829">
    <property type="entry name" value="Sugar_transporter_CS"/>
</dbReference>
<dbReference type="OrthoDB" id="6612291at2759"/>
<dbReference type="RefSeq" id="XP_030980672.1">
    <property type="nucleotide sequence ID" value="XM_031127850.1"/>
</dbReference>
<gene>
    <name evidence="12" type="ORF">PgNI_07845</name>
</gene>
<feature type="compositionally biased region" description="Polar residues" evidence="8">
    <location>
        <begin position="556"/>
        <end position="565"/>
    </location>
</feature>
<evidence type="ECO:0000256" key="9">
    <source>
        <dbReference type="SAM" id="Phobius"/>
    </source>
</evidence>
<organism evidence="11 12">
    <name type="scientific">Pyricularia grisea</name>
    <name type="common">Crabgrass-specific blast fungus</name>
    <name type="synonym">Magnaporthe grisea</name>
    <dbReference type="NCBI Taxonomy" id="148305"/>
    <lineage>
        <taxon>Eukaryota</taxon>
        <taxon>Fungi</taxon>
        <taxon>Dikarya</taxon>
        <taxon>Ascomycota</taxon>
        <taxon>Pezizomycotina</taxon>
        <taxon>Sordariomycetes</taxon>
        <taxon>Sordariomycetidae</taxon>
        <taxon>Magnaporthales</taxon>
        <taxon>Pyriculariaceae</taxon>
        <taxon>Pyricularia</taxon>
    </lineage>
</organism>
<reference evidence="12" key="2">
    <citation type="submission" date="2019-10" db="EMBL/GenBank/DDBJ databases">
        <authorList>
            <consortium name="NCBI Genome Project"/>
        </authorList>
    </citation>
    <scope>NUCLEOTIDE SEQUENCE</scope>
    <source>
        <strain evidence="12">NI907</strain>
    </source>
</reference>
<evidence type="ECO:0000256" key="1">
    <source>
        <dbReference type="ARBA" id="ARBA00004141"/>
    </source>
</evidence>
<dbReference type="InterPro" id="IPR003663">
    <property type="entry name" value="Sugar/inositol_transpt"/>
</dbReference>
<evidence type="ECO:0000256" key="5">
    <source>
        <dbReference type="ARBA" id="ARBA00022989"/>
    </source>
</evidence>
<proteinExistence type="inferred from homology"/>
<name>A0A6P8B0J7_PYRGI</name>
<dbReference type="Gene3D" id="1.20.1250.20">
    <property type="entry name" value="MFS general substrate transporter like domains"/>
    <property type="match status" value="1"/>
</dbReference>
<comment type="subcellular location">
    <subcellularLocation>
        <location evidence="1">Membrane</location>
        <topology evidence="1">Multi-pass membrane protein</topology>
    </subcellularLocation>
</comment>
<dbReference type="InterPro" id="IPR005828">
    <property type="entry name" value="MFS_sugar_transport-like"/>
</dbReference>
<dbReference type="Proteomes" id="UP000515153">
    <property type="component" value="Unplaced"/>
</dbReference>
<evidence type="ECO:0000256" key="8">
    <source>
        <dbReference type="SAM" id="MobiDB-lite"/>
    </source>
</evidence>
<feature type="transmembrane region" description="Helical" evidence="9">
    <location>
        <begin position="138"/>
        <end position="156"/>
    </location>
</feature>
<feature type="transmembrane region" description="Helical" evidence="9">
    <location>
        <begin position="449"/>
        <end position="467"/>
    </location>
</feature>
<evidence type="ECO:0000313" key="11">
    <source>
        <dbReference type="Proteomes" id="UP000515153"/>
    </source>
</evidence>
<evidence type="ECO:0000256" key="6">
    <source>
        <dbReference type="ARBA" id="ARBA00023136"/>
    </source>
</evidence>
<accession>A0A6P8B0J7</accession>
<feature type="transmembrane region" description="Helical" evidence="9">
    <location>
        <begin position="487"/>
        <end position="504"/>
    </location>
</feature>
<dbReference type="AlphaFoldDB" id="A0A6P8B0J7"/>
<feature type="transmembrane region" description="Helical" evidence="9">
    <location>
        <begin position="319"/>
        <end position="341"/>
    </location>
</feature>
<evidence type="ECO:0000259" key="10">
    <source>
        <dbReference type="PROSITE" id="PS50850"/>
    </source>
</evidence>
<evidence type="ECO:0000313" key="12">
    <source>
        <dbReference type="RefSeq" id="XP_030980672.1"/>
    </source>
</evidence>
<dbReference type="GeneID" id="41962759"/>
<protein>
    <recommendedName>
        <fullName evidence="10">Major facilitator superfamily (MFS) profile domain-containing protein</fullName>
    </recommendedName>
</protein>
<feature type="transmembrane region" description="Helical" evidence="9">
    <location>
        <begin position="382"/>
        <end position="403"/>
    </location>
</feature>
<reference evidence="12" key="3">
    <citation type="submission" date="2025-08" db="UniProtKB">
        <authorList>
            <consortium name="RefSeq"/>
        </authorList>
    </citation>
    <scope>IDENTIFICATION</scope>
    <source>
        <strain evidence="12">NI907</strain>
    </source>
</reference>
<evidence type="ECO:0000256" key="7">
    <source>
        <dbReference type="RuleBase" id="RU003346"/>
    </source>
</evidence>
<feature type="transmembrane region" description="Helical" evidence="9">
    <location>
        <begin position="58"/>
        <end position="83"/>
    </location>
</feature>
<keyword evidence="5 9" id="KW-1133">Transmembrane helix</keyword>
<keyword evidence="6 9" id="KW-0472">Membrane</keyword>
<dbReference type="PANTHER" id="PTHR48022">
    <property type="entry name" value="PLASTIDIC GLUCOSE TRANSPORTER 4"/>
    <property type="match status" value="1"/>
</dbReference>
<feature type="transmembrane region" description="Helical" evidence="9">
    <location>
        <begin position="231"/>
        <end position="248"/>
    </location>
</feature>
<dbReference type="PROSITE" id="PS50850">
    <property type="entry name" value="MFS"/>
    <property type="match status" value="1"/>
</dbReference>
<dbReference type="Pfam" id="PF00083">
    <property type="entry name" value="Sugar_tr"/>
    <property type="match status" value="1"/>
</dbReference>
<sequence length="565" mass="62505">MADTKDTSVPAKRESVDHVDYTGPTMTADRELIEAAVKVSEEEAKLPRKELFSRYWPAAMYSMILSAALIMEGMDVGLVNNFFGQDAYRKRFGWPDASGQYQISASWQAAIGNGNNLGSIIGLLLNGYLQSRFGSRRVYMGAMALMAGTIFVLFFATSVQMLFVGNIFCGIPWGIFQTLATAYAAEICPPAMRGYLTAWTSMCWGCGSFLAAGVLRGALQLPGDWAWKIPYALQWVWIPPLFIAAFLAPENPWYLVRRGRIEEAEKSLHRLARKGHYTQQSMAETLALMKHTNEMEKLEAENANYKDCFRGTNLRRTGISCMAWIIQILNGQSIAAFATTFLRTAGMPEVQAFNFSMGIQSVNILATGIAIVLMGNVGRRDFYLYGTTGIGVIMLIIGILGVLPEGSVNTGIGVGVAMVLVNAIFKVSLGPACFVIVSEISATRVRAQTMVLGRAVYVIGQIVVNQINPRMLNKGTDAWNWGAKTGWFYFGLCSVWILWIFFFLPETKNRTFADIDYLFQKKIPARKFATANVNLFEFSHGDNSAKTLDDGEDVEQTSPQHVSKS</sequence>
<evidence type="ECO:0000256" key="2">
    <source>
        <dbReference type="ARBA" id="ARBA00010992"/>
    </source>
</evidence>
<reference evidence="12" key="1">
    <citation type="journal article" date="2019" name="Mol. Biol. Evol.">
        <title>Blast fungal genomes show frequent chromosomal changes, gene gains and losses, and effector gene turnover.</title>
        <authorList>
            <person name="Gomez Luciano L.B."/>
            <person name="Jason Tsai I."/>
            <person name="Chuma I."/>
            <person name="Tosa Y."/>
            <person name="Chen Y.H."/>
            <person name="Li J.Y."/>
            <person name="Li M.Y."/>
            <person name="Jade Lu M.Y."/>
            <person name="Nakayashiki H."/>
            <person name="Li W.H."/>
        </authorList>
    </citation>
    <scope>NUCLEOTIDE SEQUENCE</scope>
    <source>
        <strain evidence="12">NI907</strain>
    </source>
</reference>
<dbReference type="PANTHER" id="PTHR48022:SF53">
    <property type="entry name" value="ALPHA-GLUCOSIDE TRANSPORTER, PUTATIVE (AFU_ORTHOLOGUE AFUA_3G01700)-RELATED"/>
    <property type="match status" value="1"/>
</dbReference>
<feature type="transmembrane region" description="Helical" evidence="9">
    <location>
        <begin position="353"/>
        <end position="375"/>
    </location>
</feature>
<feature type="region of interest" description="Disordered" evidence="8">
    <location>
        <begin position="546"/>
        <end position="565"/>
    </location>
</feature>
<dbReference type="GO" id="GO:0016020">
    <property type="term" value="C:membrane"/>
    <property type="evidence" value="ECO:0007669"/>
    <property type="project" value="UniProtKB-SubCell"/>
</dbReference>
<dbReference type="PROSITE" id="PS00217">
    <property type="entry name" value="SUGAR_TRANSPORT_2"/>
    <property type="match status" value="1"/>
</dbReference>
<comment type="similarity">
    <text evidence="2 7">Belongs to the major facilitator superfamily. Sugar transporter (TC 2.A.1.1) family.</text>
</comment>
<feature type="transmembrane region" description="Helical" evidence="9">
    <location>
        <begin position="162"/>
        <end position="184"/>
    </location>
</feature>
<keyword evidence="11" id="KW-1185">Reference proteome</keyword>